<dbReference type="AlphaFoldDB" id="A0A7I8KCD4"/>
<proteinExistence type="predicted"/>
<keyword evidence="2" id="KW-1185">Reference proteome</keyword>
<accession>A0A7I8KCD4</accession>
<organism evidence="1 2">
    <name type="scientific">Spirodela intermedia</name>
    <name type="common">Intermediate duckweed</name>
    <dbReference type="NCBI Taxonomy" id="51605"/>
    <lineage>
        <taxon>Eukaryota</taxon>
        <taxon>Viridiplantae</taxon>
        <taxon>Streptophyta</taxon>
        <taxon>Embryophyta</taxon>
        <taxon>Tracheophyta</taxon>
        <taxon>Spermatophyta</taxon>
        <taxon>Magnoliopsida</taxon>
        <taxon>Liliopsida</taxon>
        <taxon>Araceae</taxon>
        <taxon>Lemnoideae</taxon>
        <taxon>Spirodela</taxon>
    </lineage>
</organism>
<dbReference type="EMBL" id="LR746267">
    <property type="protein sequence ID" value="CAA7395457.1"/>
    <property type="molecule type" value="Genomic_DNA"/>
</dbReference>
<evidence type="ECO:0000313" key="1">
    <source>
        <dbReference type="EMBL" id="CAA7395457.1"/>
    </source>
</evidence>
<dbReference type="Proteomes" id="UP000663760">
    <property type="component" value="Chromosome 4"/>
</dbReference>
<gene>
    <name evidence="1" type="ORF">SI8410_04006118</name>
</gene>
<dbReference type="OrthoDB" id="1682119at2759"/>
<protein>
    <submittedName>
        <fullName evidence="1">Uncharacterized protein</fullName>
    </submittedName>
</protein>
<evidence type="ECO:0000313" key="2">
    <source>
        <dbReference type="Proteomes" id="UP000663760"/>
    </source>
</evidence>
<sequence>MVSEPGVRTLAAEEKLSGLSKSLSTHSTASHPAVTIQNHLITTHRLNGKNYIQWGRSKGDKSLSQYFGEVIRLNDDLHVLLPISSDMTVLQFLGGLPLEYDGILSQILSGVKLPSPVETYYWLR</sequence>
<name>A0A7I8KCD4_SPIIN</name>
<reference evidence="1" key="1">
    <citation type="submission" date="2020-02" db="EMBL/GenBank/DDBJ databases">
        <authorList>
            <person name="Scholz U."/>
            <person name="Mascher M."/>
            <person name="Fiebig A."/>
        </authorList>
    </citation>
    <scope>NUCLEOTIDE SEQUENCE</scope>
</reference>